<comment type="caution">
    <text evidence="3">The sequence shown here is derived from an EMBL/GenBank/DDBJ whole genome shotgun (WGS) entry which is preliminary data.</text>
</comment>
<evidence type="ECO:0000313" key="3">
    <source>
        <dbReference type="EMBL" id="MFC0527270.1"/>
    </source>
</evidence>
<feature type="transmembrane region" description="Helical" evidence="2">
    <location>
        <begin position="50"/>
        <end position="72"/>
    </location>
</feature>
<evidence type="ECO:0000256" key="1">
    <source>
        <dbReference type="SAM" id="MobiDB-lite"/>
    </source>
</evidence>
<name>A0ABV6LXW1_9ACTN</name>
<gene>
    <name evidence="3" type="ORF">ACFFIA_06320</name>
</gene>
<organism evidence="3 4">
    <name type="scientific">Phytohabitans kaempferiae</name>
    <dbReference type="NCBI Taxonomy" id="1620943"/>
    <lineage>
        <taxon>Bacteria</taxon>
        <taxon>Bacillati</taxon>
        <taxon>Actinomycetota</taxon>
        <taxon>Actinomycetes</taxon>
        <taxon>Micromonosporales</taxon>
        <taxon>Micromonosporaceae</taxon>
    </lineage>
</organism>
<feature type="transmembrane region" description="Helical" evidence="2">
    <location>
        <begin position="233"/>
        <end position="252"/>
    </location>
</feature>
<evidence type="ECO:0000313" key="4">
    <source>
        <dbReference type="Proteomes" id="UP001589867"/>
    </source>
</evidence>
<dbReference type="RefSeq" id="WP_377246842.1">
    <property type="nucleotide sequence ID" value="NZ_JBHLUH010000007.1"/>
</dbReference>
<dbReference type="EMBL" id="JBHLUH010000007">
    <property type="protein sequence ID" value="MFC0527270.1"/>
    <property type="molecule type" value="Genomic_DNA"/>
</dbReference>
<feature type="transmembrane region" description="Helical" evidence="2">
    <location>
        <begin position="12"/>
        <end position="38"/>
    </location>
</feature>
<feature type="region of interest" description="Disordered" evidence="1">
    <location>
        <begin position="336"/>
        <end position="360"/>
    </location>
</feature>
<accession>A0ABV6LXW1</accession>
<evidence type="ECO:0008006" key="5">
    <source>
        <dbReference type="Google" id="ProtNLM"/>
    </source>
</evidence>
<reference evidence="3 4" key="1">
    <citation type="submission" date="2024-09" db="EMBL/GenBank/DDBJ databases">
        <authorList>
            <person name="Sun Q."/>
            <person name="Mori K."/>
        </authorList>
    </citation>
    <scope>NUCLEOTIDE SEQUENCE [LARGE SCALE GENOMIC DNA]</scope>
    <source>
        <strain evidence="3 4">TBRC 3947</strain>
    </source>
</reference>
<dbReference type="Proteomes" id="UP001589867">
    <property type="component" value="Unassembled WGS sequence"/>
</dbReference>
<proteinExistence type="predicted"/>
<keyword evidence="2" id="KW-0812">Transmembrane</keyword>
<keyword evidence="2" id="KW-1133">Transmembrane helix</keyword>
<keyword evidence="2" id="KW-0472">Membrane</keyword>
<protein>
    <recommendedName>
        <fullName evidence="5">DUF4239 domain-containing protein</fullName>
    </recommendedName>
</protein>
<keyword evidence="4" id="KW-1185">Reference proteome</keyword>
<evidence type="ECO:0000256" key="2">
    <source>
        <dbReference type="SAM" id="Phobius"/>
    </source>
</evidence>
<sequence>MSDIVKGIIGGGWPLLIGWILPAALNVLVFVLVVLPGAGLAGARGISQDGLLVGLAAVVVGLLLAAVQTPLYRLLEGYVGWRPKVGEPHGWRPGAVLERWRRRQIERRQVLLGRVDLVELTQLEDAGRLTDADDRERLAEVRADPRLEPYRADLARSASQLGLLRERLGRYPVDERQVVPTRLGNAIRRLEEYGYDRFRLDSQRMWYELSAAAPERTTKQVEQARTTVDMTIAMLYGNLLLAVATLGCTLVAAPGAWPLYLLAVAAFALTRVWYELAIRATDDWAAGVRSLVNLGRQPLAEAMGLRLPDTIAAERDMWSKVASTVARPYHPRRAALDKYRAAPPEQTAEELGSDPPPTGQ</sequence>